<feature type="domain" description="EF-hand" evidence="1">
    <location>
        <begin position="23"/>
        <end position="42"/>
    </location>
</feature>
<dbReference type="OMA" id="FAKLFDT"/>
<evidence type="ECO:0000313" key="2">
    <source>
        <dbReference type="Proteomes" id="UP000095281"/>
    </source>
</evidence>
<name>A0A1I8BTI7_MELHA</name>
<evidence type="ECO:0000313" key="3">
    <source>
        <dbReference type="WBParaSite" id="MhA1_Contig530.frz3.gene11"/>
    </source>
</evidence>
<dbReference type="InterPro" id="IPR002048">
    <property type="entry name" value="EF_hand_dom"/>
</dbReference>
<reference evidence="3" key="1">
    <citation type="submission" date="2016-11" db="UniProtKB">
        <authorList>
            <consortium name="WormBaseParasite"/>
        </authorList>
    </citation>
    <scope>IDENTIFICATION</scope>
</reference>
<dbReference type="GO" id="GO:0005509">
    <property type="term" value="F:calcium ion binding"/>
    <property type="evidence" value="ECO:0007669"/>
    <property type="project" value="InterPro"/>
</dbReference>
<keyword evidence="2" id="KW-1185">Reference proteome</keyword>
<dbReference type="InterPro" id="IPR011992">
    <property type="entry name" value="EF-hand-dom_pair"/>
</dbReference>
<organism evidence="2 3">
    <name type="scientific">Meloidogyne hapla</name>
    <name type="common">Root-knot nematode worm</name>
    <dbReference type="NCBI Taxonomy" id="6305"/>
    <lineage>
        <taxon>Eukaryota</taxon>
        <taxon>Metazoa</taxon>
        <taxon>Ecdysozoa</taxon>
        <taxon>Nematoda</taxon>
        <taxon>Chromadorea</taxon>
        <taxon>Rhabditida</taxon>
        <taxon>Tylenchina</taxon>
        <taxon>Tylenchomorpha</taxon>
        <taxon>Tylenchoidea</taxon>
        <taxon>Meloidogynidae</taxon>
        <taxon>Meloidogyninae</taxon>
        <taxon>Meloidogyne</taxon>
    </lineage>
</organism>
<dbReference type="AlphaFoldDB" id="A0A1I8BTI7"/>
<dbReference type="Gene3D" id="1.10.238.10">
    <property type="entry name" value="EF-hand"/>
    <property type="match status" value="1"/>
</dbReference>
<protein>
    <submittedName>
        <fullName evidence="3">EF-hand domain-containing protein</fullName>
    </submittedName>
</protein>
<dbReference type="Proteomes" id="UP000095281">
    <property type="component" value="Unplaced"/>
</dbReference>
<dbReference type="PROSITE" id="PS50222">
    <property type="entry name" value="EF_HAND_2"/>
    <property type="match status" value="1"/>
</dbReference>
<evidence type="ECO:0000259" key="1">
    <source>
        <dbReference type="PROSITE" id="PS50222"/>
    </source>
</evidence>
<dbReference type="WBParaSite" id="MhA1_Contig530.frz3.gene11">
    <property type="protein sequence ID" value="MhA1_Contig530.frz3.gene11"/>
    <property type="gene ID" value="MhA1_Contig530.frz3.gene11"/>
</dbReference>
<dbReference type="SUPFAM" id="SSF47473">
    <property type="entry name" value="EF-hand"/>
    <property type="match status" value="1"/>
</dbReference>
<sequence>MPFSTDQIEQLKEHYPTLIQNGGSGYITIDELNGALKILGIDVPGYQARDLLERYNSGNKQISYDKFTIIFDELDTRRNAEVSRWKNRIGSVTGAYQLQGMAEHGADEIVHTIRVE</sequence>
<proteinExistence type="predicted"/>
<accession>A0A1I8BTI7</accession>